<sequence length="63" mass="7424">MLAIYKWIPPAPHRVFLILAGWIFGCGNQRGDAGYLSTRKFYEKRLQSFVRESFCKDEKRTLL</sequence>
<protein>
    <submittedName>
        <fullName evidence="1">Uncharacterized protein</fullName>
    </submittedName>
</protein>
<accession>G3GZT4</accession>
<evidence type="ECO:0000313" key="2">
    <source>
        <dbReference type="Proteomes" id="UP000001075"/>
    </source>
</evidence>
<reference evidence="2" key="1">
    <citation type="journal article" date="2011" name="Nat. Biotechnol.">
        <title>The genomic sequence of the Chinese hamster ovary (CHO)-K1 cell line.</title>
        <authorList>
            <person name="Xu X."/>
            <person name="Nagarajan H."/>
            <person name="Lewis N.E."/>
            <person name="Pan S."/>
            <person name="Cai Z."/>
            <person name="Liu X."/>
            <person name="Chen W."/>
            <person name="Xie M."/>
            <person name="Wang W."/>
            <person name="Hammond S."/>
            <person name="Andersen M.R."/>
            <person name="Neff N."/>
            <person name="Passarelli B."/>
            <person name="Koh W."/>
            <person name="Fan H.C."/>
            <person name="Wang J."/>
            <person name="Gui Y."/>
            <person name="Lee K.H."/>
            <person name="Betenbaugh M.J."/>
            <person name="Quake S.R."/>
            <person name="Famili I."/>
            <person name="Palsson B.O."/>
            <person name="Wang J."/>
        </authorList>
    </citation>
    <scope>NUCLEOTIDE SEQUENCE [LARGE SCALE GENOMIC DNA]</scope>
    <source>
        <strain evidence="2">CHO K1 cell line</strain>
    </source>
</reference>
<dbReference type="InParanoid" id="G3GZT4"/>
<name>G3GZT4_CRIGR</name>
<evidence type="ECO:0000313" key="1">
    <source>
        <dbReference type="EMBL" id="EGV92779.1"/>
    </source>
</evidence>
<dbReference type="AlphaFoldDB" id="G3GZT4"/>
<dbReference type="EMBL" id="JH000083">
    <property type="protein sequence ID" value="EGV92779.1"/>
    <property type="molecule type" value="Genomic_DNA"/>
</dbReference>
<gene>
    <name evidence="1" type="ORF">I79_003381</name>
</gene>
<dbReference type="Proteomes" id="UP000001075">
    <property type="component" value="Unassembled WGS sequence"/>
</dbReference>
<dbReference type="PROSITE" id="PS51257">
    <property type="entry name" value="PROKAR_LIPOPROTEIN"/>
    <property type="match status" value="1"/>
</dbReference>
<proteinExistence type="predicted"/>
<organism evidence="1 2">
    <name type="scientific">Cricetulus griseus</name>
    <name type="common">Chinese hamster</name>
    <name type="synonym">Cricetulus barabensis griseus</name>
    <dbReference type="NCBI Taxonomy" id="10029"/>
    <lineage>
        <taxon>Eukaryota</taxon>
        <taxon>Metazoa</taxon>
        <taxon>Chordata</taxon>
        <taxon>Craniata</taxon>
        <taxon>Vertebrata</taxon>
        <taxon>Euteleostomi</taxon>
        <taxon>Mammalia</taxon>
        <taxon>Eutheria</taxon>
        <taxon>Euarchontoglires</taxon>
        <taxon>Glires</taxon>
        <taxon>Rodentia</taxon>
        <taxon>Myomorpha</taxon>
        <taxon>Muroidea</taxon>
        <taxon>Cricetidae</taxon>
        <taxon>Cricetinae</taxon>
        <taxon>Cricetulus</taxon>
    </lineage>
</organism>